<proteinExistence type="predicted"/>
<keyword evidence="3" id="KW-1185">Reference proteome</keyword>
<accession>G5GL64</accession>
<organism evidence="1 3">
    <name type="scientific">Johnsonella ignava ATCC 51276</name>
    <dbReference type="NCBI Taxonomy" id="679200"/>
    <lineage>
        <taxon>Bacteria</taxon>
        <taxon>Bacillati</taxon>
        <taxon>Bacillota</taxon>
        <taxon>Clostridia</taxon>
        <taxon>Lachnospirales</taxon>
        <taxon>Lachnospiraceae</taxon>
        <taxon>Johnsonella</taxon>
    </lineage>
</organism>
<evidence type="ECO:0000313" key="1">
    <source>
        <dbReference type="EMBL" id="EHI54529.1"/>
    </source>
</evidence>
<dbReference type="eggNOG" id="ENOG50331CI">
    <property type="taxonomic scope" value="Bacteria"/>
</dbReference>
<dbReference type="HOGENOM" id="CLU_3099742_0_0_9"/>
<sequence length="51" mass="5901">MANEMAGEWILEANVKSKKVRIDGVVRVSKKFYKRNINTDFVEVNAEDIPF</sequence>
<gene>
    <name evidence="2" type="ORF">HMPREF9333_02289</name>
    <name evidence="1" type="ORF">HMPREF9333_02309</name>
</gene>
<evidence type="ECO:0000313" key="2">
    <source>
        <dbReference type="EMBL" id="EHI54551.1"/>
    </source>
</evidence>
<dbReference type="PATRIC" id="fig|679200.3.peg.2408"/>
<comment type="caution">
    <text evidence="1">The sequence shown here is derived from an EMBL/GenBank/DDBJ whole genome shotgun (WGS) entry which is preliminary data.</text>
</comment>
<reference evidence="1 3" key="1">
    <citation type="submission" date="2011-08" db="EMBL/GenBank/DDBJ databases">
        <title>The Genome Sequence of Johnsonella ignava ATCC 51276.</title>
        <authorList>
            <consortium name="The Broad Institute Genome Sequencing Platform"/>
            <person name="Earl A."/>
            <person name="Ward D."/>
            <person name="Feldgarden M."/>
            <person name="Gevers D."/>
            <person name="Izard J."/>
            <person name="Blanton J.M."/>
            <person name="Baranova O.V."/>
            <person name="Dewhirst F.E."/>
            <person name="Young S.K."/>
            <person name="Zeng Q."/>
            <person name="Gargeya S."/>
            <person name="Fitzgerald M."/>
            <person name="Haas B."/>
            <person name="Abouelleil A."/>
            <person name="Alvarado L."/>
            <person name="Arachchi H.M."/>
            <person name="Berlin A."/>
            <person name="Brown A."/>
            <person name="Chapman S.B."/>
            <person name="Chen Z."/>
            <person name="Dunbar C."/>
            <person name="Freedman E."/>
            <person name="Gearin G."/>
            <person name="Gellesch M."/>
            <person name="Goldberg J."/>
            <person name="Griggs A."/>
            <person name="Gujja S."/>
            <person name="Heiman D."/>
            <person name="Howarth C."/>
            <person name="Larson L."/>
            <person name="Lui A."/>
            <person name="MacDonald P.J.P."/>
            <person name="Montmayeur A."/>
            <person name="Murphy C."/>
            <person name="Neiman D."/>
            <person name="Pearson M."/>
            <person name="Priest M."/>
            <person name="Roberts A."/>
            <person name="Saif S."/>
            <person name="Shea T."/>
            <person name="Shenoy N."/>
            <person name="Sisk P."/>
            <person name="Stolte C."/>
            <person name="Sykes S."/>
            <person name="Wortman J."/>
            <person name="Nusbaum C."/>
            <person name="Birren B."/>
        </authorList>
    </citation>
    <scope>NUCLEOTIDE SEQUENCE [LARGE SCALE GENOMIC DNA]</scope>
    <source>
        <strain evidence="1 3">ATCC 51276</strain>
    </source>
</reference>
<protein>
    <submittedName>
        <fullName evidence="1">Uncharacterized protein</fullName>
    </submittedName>
</protein>
<name>G5GL64_9FIRM</name>
<evidence type="ECO:0000313" key="3">
    <source>
        <dbReference type="Proteomes" id="UP000003011"/>
    </source>
</evidence>
<dbReference type="Proteomes" id="UP000003011">
    <property type="component" value="Unassembled WGS sequence"/>
</dbReference>
<dbReference type="EMBL" id="ACZL01000075">
    <property type="protein sequence ID" value="EHI54529.1"/>
    <property type="molecule type" value="Genomic_DNA"/>
</dbReference>
<dbReference type="AlphaFoldDB" id="G5GL64"/>
<dbReference type="EMBL" id="ACZL01000060">
    <property type="protein sequence ID" value="EHI54551.1"/>
    <property type="molecule type" value="Genomic_DNA"/>
</dbReference>